<protein>
    <submittedName>
        <fullName evidence="2">Uncharacterized protein</fullName>
    </submittedName>
</protein>
<organism evidence="2 3">
    <name type="scientific">Pullulanibacillus pueri</name>
    <dbReference type="NCBI Taxonomy" id="1437324"/>
    <lineage>
        <taxon>Bacteria</taxon>
        <taxon>Bacillati</taxon>
        <taxon>Bacillota</taxon>
        <taxon>Bacilli</taxon>
        <taxon>Bacillales</taxon>
        <taxon>Sporolactobacillaceae</taxon>
        <taxon>Pullulanibacillus</taxon>
    </lineage>
</organism>
<reference evidence="2" key="2">
    <citation type="submission" date="2020-09" db="EMBL/GenBank/DDBJ databases">
        <authorList>
            <person name="Sun Q."/>
            <person name="Zhou Y."/>
        </authorList>
    </citation>
    <scope>NUCLEOTIDE SEQUENCE</scope>
    <source>
        <strain evidence="2">CGMCC 1.12777</strain>
    </source>
</reference>
<accession>A0A8J2ZXC7</accession>
<keyword evidence="1" id="KW-0175">Coiled coil</keyword>
<evidence type="ECO:0000256" key="1">
    <source>
        <dbReference type="SAM" id="Coils"/>
    </source>
</evidence>
<evidence type="ECO:0000313" key="2">
    <source>
        <dbReference type="EMBL" id="GGH83944.1"/>
    </source>
</evidence>
<proteinExistence type="predicted"/>
<name>A0A8J2ZXC7_9BACL</name>
<gene>
    <name evidence="2" type="ORF">GCM10007096_25880</name>
</gene>
<evidence type="ECO:0000313" key="3">
    <source>
        <dbReference type="Proteomes" id="UP000656813"/>
    </source>
</evidence>
<dbReference type="AlphaFoldDB" id="A0A8J2ZXC7"/>
<dbReference type="Proteomes" id="UP000656813">
    <property type="component" value="Unassembled WGS sequence"/>
</dbReference>
<dbReference type="EMBL" id="BMFV01000019">
    <property type="protein sequence ID" value="GGH83944.1"/>
    <property type="molecule type" value="Genomic_DNA"/>
</dbReference>
<sequence>MDNQKRGLSVSRIIDREKYYKSKALQLEKDLIFSNEKINALEQQLERLTQSTESNKEKQLHSEQQLKELNTKYQSLKDRYDQEIAEYKKLEEDLRQEVSQLRKNQRTDHEIEPEAYEKKVKSFERLLAEIQTELTEKDKEIETYKRRLAVMEKRLRHQNDHDLEHHPNQIEPLKNPVTSDQRAIPYLDYALIIGEKKCMIRGELIIENVGQGELGTPYICFRFTPGDAAEIKGKIMSWSTADKEALDEEKWKWAFLDTDWAEEAKERGELWIYPTQPLKIPKNSRVILSDLQIPVERQYYDQLSVEIFIYFHETQYRVKAANQILINF</sequence>
<comment type="caution">
    <text evidence="2">The sequence shown here is derived from an EMBL/GenBank/DDBJ whole genome shotgun (WGS) entry which is preliminary data.</text>
</comment>
<reference evidence="2" key="1">
    <citation type="journal article" date="2014" name="Int. J. Syst. Evol. Microbiol.">
        <title>Complete genome sequence of Corynebacterium casei LMG S-19264T (=DSM 44701T), isolated from a smear-ripened cheese.</title>
        <authorList>
            <consortium name="US DOE Joint Genome Institute (JGI-PGF)"/>
            <person name="Walter F."/>
            <person name="Albersmeier A."/>
            <person name="Kalinowski J."/>
            <person name="Ruckert C."/>
        </authorList>
    </citation>
    <scope>NUCLEOTIDE SEQUENCE</scope>
    <source>
        <strain evidence="2">CGMCC 1.12777</strain>
    </source>
</reference>
<keyword evidence="3" id="KW-1185">Reference proteome</keyword>
<feature type="coiled-coil region" evidence="1">
    <location>
        <begin position="24"/>
        <end position="161"/>
    </location>
</feature>
<dbReference type="RefSeq" id="WP_188497792.1">
    <property type="nucleotide sequence ID" value="NZ_BMFV01000019.1"/>
</dbReference>